<reference evidence="6" key="3">
    <citation type="journal article" date="2022" name="Microbiol. Resour. Announc.">
        <title>Draft Genome Sequences of Eight Mycobacterium montefiorense Strains Isolated from Salamanders in Captivity.</title>
        <authorList>
            <person name="Komine T."/>
            <person name="Ihara H."/>
            <person name="Fukano H."/>
            <person name="Hoshino Y."/>
            <person name="Kurata O."/>
            <person name="Wada S."/>
        </authorList>
    </citation>
    <scope>NUCLEOTIDE SEQUENCE</scope>
    <source>
        <strain evidence="6">NJB18185</strain>
    </source>
</reference>
<dbReference type="PANTHER" id="PTHR33204:SF18">
    <property type="entry name" value="TRANSCRIPTIONAL REGULATORY PROTEIN"/>
    <property type="match status" value="1"/>
</dbReference>
<evidence type="ECO:0000313" key="6">
    <source>
        <dbReference type="EMBL" id="GKU74096.1"/>
    </source>
</evidence>
<evidence type="ECO:0000313" key="5">
    <source>
        <dbReference type="EMBL" id="GBG39644.1"/>
    </source>
</evidence>
<organism evidence="6 8">
    <name type="scientific">Mycobacterium montefiorense</name>
    <dbReference type="NCBI Taxonomy" id="154654"/>
    <lineage>
        <taxon>Bacteria</taxon>
        <taxon>Bacillati</taxon>
        <taxon>Actinomycetota</taxon>
        <taxon>Actinomycetes</taxon>
        <taxon>Mycobacteriales</taxon>
        <taxon>Mycobacteriaceae</taxon>
        <taxon>Mycobacterium</taxon>
        <taxon>Mycobacterium simiae complex</taxon>
    </lineage>
</organism>
<dbReference type="SUPFAM" id="SSF46785">
    <property type="entry name" value="Winged helix' DNA-binding domain"/>
    <property type="match status" value="1"/>
</dbReference>
<dbReference type="Pfam" id="PF01638">
    <property type="entry name" value="HxlR"/>
    <property type="match status" value="1"/>
</dbReference>
<protein>
    <submittedName>
        <fullName evidence="6">ArsR family transcriptional regulator</fullName>
    </submittedName>
</protein>
<dbReference type="Proteomes" id="UP001139505">
    <property type="component" value="Unassembled WGS sequence"/>
</dbReference>
<dbReference type="PROSITE" id="PS51118">
    <property type="entry name" value="HTH_HXLR"/>
    <property type="match status" value="1"/>
</dbReference>
<reference evidence="5" key="1">
    <citation type="journal article" date="2018" name="Genome Announc.">
        <title>Draft Genome Sequence of Mycobacterium montefiorense Isolated from Japanese Black Salamander (Hynobius nigrescens).</title>
        <authorList>
            <person name="Fukano H."/>
            <person name="Yoshida M."/>
            <person name="Shimizu A."/>
            <person name="Iwao H."/>
            <person name="Katayama Y."/>
            <person name="Omatsu T."/>
            <person name="Mizutani T."/>
            <person name="Kurata O."/>
            <person name="Wada S."/>
            <person name="Hoshino Y."/>
        </authorList>
    </citation>
    <scope>NUCLEOTIDE SEQUENCE</scope>
    <source>
        <strain evidence="5">BS</strain>
    </source>
</reference>
<dbReference type="Proteomes" id="UP000245060">
    <property type="component" value="Unassembled WGS sequence"/>
</dbReference>
<dbReference type="RefSeq" id="WP_108924926.1">
    <property type="nucleotide sequence ID" value="NZ_BFCH01000021.1"/>
</dbReference>
<dbReference type="EMBL" id="BFCH01000021">
    <property type="protein sequence ID" value="GBG39644.1"/>
    <property type="molecule type" value="Genomic_DNA"/>
</dbReference>
<dbReference type="InterPro" id="IPR036388">
    <property type="entry name" value="WH-like_DNA-bd_sf"/>
</dbReference>
<dbReference type="Gene3D" id="1.10.10.10">
    <property type="entry name" value="Winged helix-like DNA-binding domain superfamily/Winged helix DNA-binding domain"/>
    <property type="match status" value="1"/>
</dbReference>
<evidence type="ECO:0000259" key="4">
    <source>
        <dbReference type="PROSITE" id="PS51118"/>
    </source>
</evidence>
<reference evidence="7" key="2">
    <citation type="submission" date="2018-04" db="EMBL/GenBank/DDBJ databases">
        <title>Draft genome sequence of Mycobacterium montefiorense isolated from Japanese black salamander.</title>
        <authorList>
            <person name="Fukano H."/>
            <person name="Yoshida M."/>
            <person name="Shimizu A."/>
            <person name="Iwao H."/>
            <person name="Kurata O."/>
            <person name="Katayama Y."/>
            <person name="Omatsu T."/>
            <person name="Mizutani T."/>
            <person name="Wada S."/>
            <person name="Hoshino Y."/>
        </authorList>
    </citation>
    <scope>NUCLEOTIDE SEQUENCE [LARGE SCALE GENOMIC DNA]</scope>
    <source>
        <strain evidence="7">BS</strain>
    </source>
</reference>
<feature type="domain" description="HTH hxlR-type" evidence="4">
    <location>
        <begin position="12"/>
        <end position="107"/>
    </location>
</feature>
<sequence>MALRREYDHEVCPVARSLEVIGERWTLLIIRDAFYGVVRFTDFRDHLEIPPAVLTERLRLLVEHQIMTTSVGASGRSEYSLTRKGELLWPVVWSMMNWGNEFYVQSGLRRPIVHSGCGGELTPLGNCGKCGIVPAPRDLDVHPRRSRDAGHDDRISRLLRKPHRMLEPFVDTP</sequence>
<dbReference type="EMBL" id="BQYH01000029">
    <property type="protein sequence ID" value="GKU74096.1"/>
    <property type="molecule type" value="Genomic_DNA"/>
</dbReference>
<keyword evidence="7" id="KW-1185">Reference proteome</keyword>
<accession>A0AA37PPM0</accession>
<dbReference type="InterPro" id="IPR002577">
    <property type="entry name" value="HTH_HxlR"/>
</dbReference>
<comment type="caution">
    <text evidence="6">The sequence shown here is derived from an EMBL/GenBank/DDBJ whole genome shotgun (WGS) entry which is preliminary data.</text>
</comment>
<name>A0AA37PPM0_9MYCO</name>
<dbReference type="InterPro" id="IPR036390">
    <property type="entry name" value="WH_DNA-bd_sf"/>
</dbReference>
<evidence type="ECO:0000313" key="7">
    <source>
        <dbReference type="Proteomes" id="UP000245060"/>
    </source>
</evidence>
<evidence type="ECO:0000256" key="2">
    <source>
        <dbReference type="ARBA" id="ARBA00023125"/>
    </source>
</evidence>
<evidence type="ECO:0000256" key="3">
    <source>
        <dbReference type="ARBA" id="ARBA00023163"/>
    </source>
</evidence>
<proteinExistence type="predicted"/>
<evidence type="ECO:0000313" key="8">
    <source>
        <dbReference type="Proteomes" id="UP001139505"/>
    </source>
</evidence>
<keyword evidence="1" id="KW-0805">Transcription regulation</keyword>
<dbReference type="PANTHER" id="PTHR33204">
    <property type="entry name" value="TRANSCRIPTIONAL REGULATOR, MARR FAMILY"/>
    <property type="match status" value="1"/>
</dbReference>
<keyword evidence="3" id="KW-0804">Transcription</keyword>
<gene>
    <name evidence="5" type="ORF">MmonteBS_40160</name>
    <name evidence="6" type="ORF">NJB18185_38670</name>
</gene>
<dbReference type="AlphaFoldDB" id="A0AA37PPM0"/>
<keyword evidence="2" id="KW-0238">DNA-binding</keyword>
<dbReference type="GO" id="GO:0003677">
    <property type="term" value="F:DNA binding"/>
    <property type="evidence" value="ECO:0007669"/>
    <property type="project" value="UniProtKB-KW"/>
</dbReference>
<evidence type="ECO:0000256" key="1">
    <source>
        <dbReference type="ARBA" id="ARBA00023015"/>
    </source>
</evidence>
<reference evidence="6" key="4">
    <citation type="submission" date="2022-04" db="EMBL/GenBank/DDBJ databases">
        <authorList>
            <person name="Komine T."/>
            <person name="Fukano H."/>
            <person name="Wada S."/>
        </authorList>
    </citation>
    <scope>NUCLEOTIDE SEQUENCE</scope>
    <source>
        <strain evidence="6">NJB18185</strain>
    </source>
</reference>